<dbReference type="InterPro" id="IPR023393">
    <property type="entry name" value="START-like_dom_sf"/>
</dbReference>
<dbReference type="Gene3D" id="3.30.530.20">
    <property type="match status" value="1"/>
</dbReference>
<accession>A0A6B2LZR8</accession>
<dbReference type="AlphaFoldDB" id="A0A6B2LZR8"/>
<dbReference type="CDD" id="cd07812">
    <property type="entry name" value="SRPBCC"/>
    <property type="match status" value="1"/>
</dbReference>
<dbReference type="Pfam" id="PF10604">
    <property type="entry name" value="Polyketide_cyc2"/>
    <property type="match status" value="1"/>
</dbReference>
<dbReference type="SUPFAM" id="SSF55961">
    <property type="entry name" value="Bet v1-like"/>
    <property type="match status" value="1"/>
</dbReference>
<proteinExistence type="predicted"/>
<gene>
    <name evidence="1" type="ORF">G0Q06_05725</name>
</gene>
<dbReference type="Proteomes" id="UP000478417">
    <property type="component" value="Unassembled WGS sequence"/>
</dbReference>
<dbReference type="RefSeq" id="WP_163963400.1">
    <property type="nucleotide sequence ID" value="NZ_JAAGNX010000002.1"/>
</dbReference>
<sequence>MKIITKRTFRALPLELWEIIHNPSNMPAWNPKCLTCKDIIQSEPGRKFAVTYKMKGKHTDAVGELISSRKEKLIHFRYFYEDKAKVGTVDEVFEIIPAERGKTLLIHTVDFSKSTLPYWVKLLIGFLGRFGKSMGRGPMDGIASLLQATRR</sequence>
<evidence type="ECO:0000313" key="2">
    <source>
        <dbReference type="Proteomes" id="UP000478417"/>
    </source>
</evidence>
<reference evidence="1 2" key="1">
    <citation type="submission" date="2020-02" db="EMBL/GenBank/DDBJ databases">
        <title>Albibacoteraceae fam. nov., the first described family within the subdivision 4 Verrucomicrobia.</title>
        <authorList>
            <person name="Xi F."/>
        </authorList>
    </citation>
    <scope>NUCLEOTIDE SEQUENCE [LARGE SCALE GENOMIC DNA]</scope>
    <source>
        <strain evidence="1 2">CK1056</strain>
    </source>
</reference>
<protein>
    <submittedName>
        <fullName evidence="1">SRPBCC family protein</fullName>
    </submittedName>
</protein>
<keyword evidence="2" id="KW-1185">Reference proteome</keyword>
<organism evidence="1 2">
    <name type="scientific">Oceanipulchritudo coccoides</name>
    <dbReference type="NCBI Taxonomy" id="2706888"/>
    <lineage>
        <taxon>Bacteria</taxon>
        <taxon>Pseudomonadati</taxon>
        <taxon>Verrucomicrobiota</taxon>
        <taxon>Opitutia</taxon>
        <taxon>Puniceicoccales</taxon>
        <taxon>Oceanipulchritudinaceae</taxon>
        <taxon>Oceanipulchritudo</taxon>
    </lineage>
</organism>
<dbReference type="EMBL" id="JAAGNX010000002">
    <property type="protein sequence ID" value="NDV61943.1"/>
    <property type="molecule type" value="Genomic_DNA"/>
</dbReference>
<comment type="caution">
    <text evidence="1">The sequence shown here is derived from an EMBL/GenBank/DDBJ whole genome shotgun (WGS) entry which is preliminary data.</text>
</comment>
<name>A0A6B2LZR8_9BACT</name>
<dbReference type="InterPro" id="IPR019587">
    <property type="entry name" value="Polyketide_cyclase/dehydratase"/>
</dbReference>
<evidence type="ECO:0000313" key="1">
    <source>
        <dbReference type="EMBL" id="NDV61943.1"/>
    </source>
</evidence>